<keyword evidence="7" id="KW-0436">Ligase</keyword>
<dbReference type="InterPro" id="IPR051533">
    <property type="entry name" value="WaaL-like"/>
</dbReference>
<feature type="transmembrane region" description="Helical" evidence="5">
    <location>
        <begin position="272"/>
        <end position="294"/>
    </location>
</feature>
<dbReference type="EMBL" id="JADCKB010000002">
    <property type="protein sequence ID" value="MBE5039196.1"/>
    <property type="molecule type" value="Genomic_DNA"/>
</dbReference>
<feature type="transmembrane region" description="Helical" evidence="5">
    <location>
        <begin position="405"/>
        <end position="422"/>
    </location>
</feature>
<feature type="transmembrane region" description="Helical" evidence="5">
    <location>
        <begin position="110"/>
        <end position="127"/>
    </location>
</feature>
<dbReference type="RefSeq" id="WP_226391759.1">
    <property type="nucleotide sequence ID" value="NZ_JADCKB010000002.1"/>
</dbReference>
<accession>A0A9D5LWT2</accession>
<name>A0A9D5LWT2_9FIRM</name>
<reference evidence="7" key="1">
    <citation type="submission" date="2020-10" db="EMBL/GenBank/DDBJ databases">
        <title>ChiBAC.</title>
        <authorList>
            <person name="Zenner C."/>
            <person name="Hitch T.C.A."/>
            <person name="Clavel T."/>
        </authorList>
    </citation>
    <scope>NUCLEOTIDE SEQUENCE</scope>
    <source>
        <strain evidence="7">DSM 107454</strain>
    </source>
</reference>
<protein>
    <submittedName>
        <fullName evidence="7">O-antigen ligase family protein</fullName>
    </submittedName>
</protein>
<keyword evidence="8" id="KW-1185">Reference proteome</keyword>
<feature type="transmembrane region" description="Helical" evidence="5">
    <location>
        <begin position="133"/>
        <end position="152"/>
    </location>
</feature>
<feature type="transmembrane region" description="Helical" evidence="5">
    <location>
        <begin position="381"/>
        <end position="398"/>
    </location>
</feature>
<dbReference type="AlphaFoldDB" id="A0A9D5LWT2"/>
<feature type="transmembrane region" description="Helical" evidence="5">
    <location>
        <begin position="573"/>
        <end position="590"/>
    </location>
</feature>
<feature type="transmembrane region" description="Helical" evidence="5">
    <location>
        <begin position="428"/>
        <end position="461"/>
    </location>
</feature>
<comment type="subcellular location">
    <subcellularLocation>
        <location evidence="1">Membrane</location>
        <topology evidence="1">Multi-pass membrane protein</topology>
    </subcellularLocation>
</comment>
<evidence type="ECO:0000259" key="6">
    <source>
        <dbReference type="Pfam" id="PF04932"/>
    </source>
</evidence>
<comment type="caution">
    <text evidence="7">The sequence shown here is derived from an EMBL/GenBank/DDBJ whole genome shotgun (WGS) entry which is preliminary data.</text>
</comment>
<dbReference type="PANTHER" id="PTHR37422">
    <property type="entry name" value="TEICHURONIC ACID BIOSYNTHESIS PROTEIN TUAE"/>
    <property type="match status" value="1"/>
</dbReference>
<feature type="transmembrane region" description="Helical" evidence="5">
    <location>
        <begin position="234"/>
        <end position="260"/>
    </location>
</feature>
<sequence length="626" mass="69550">MNHNIGYFEALWAVLWGYIRQSGTYRLLRRIYDGISSSWRRSRITGWFRRENFSEDFLSASLAGRILRLPFTFLEWLRRRCGKTLTEKIKHSVFLGICDTYLNNFLALNLRFLGITLFFAGGGLILGGVPLGYLPALPLVLGILLFALDINLTDWLKHSRLVSFVCACFGIEADFNWYQNEKVQGKPRLLIGAAAGLLCGIAGGLGSPLIGLALLPGLAVLFLILKKPEAGMLFLVFLAPLAPTMAMAGLSILCLFSLIIKSLTDADFAWKFDSMGFLILSFILIYLFAGITSFAMMKSLSIWAIYLVFMAAYFLIIHLVKNRKQLDRVLTVFVLSGLCVCLYGIAQYVFGWDTAQAWMDEEMFSDIKMRIYSTLDNPNVLGEYILLVLPAAIGLMWTRKGALQKIVYAGISAVMFLALLLTSSRGCWLGFMASAAVFVTFVAGKLWGLVLIIVPLLPAVLPESIINRFTSIGDLKDSSTSYRVYIWMGTLAMIQDFWISGIGMGSEAFTEIYPFYAYNGIVAPHSHNLFLQILVESGIGGILVFLLILLFFLKKMMTGYQAGGGKGAPLSTLICALSAGVCGFLLQGMFDNCFYNYRVLLIFWYVIGIAMACTYIAKSLSKEDMA</sequence>
<feature type="transmembrane region" description="Helical" evidence="5">
    <location>
        <begin position="529"/>
        <end position="553"/>
    </location>
</feature>
<proteinExistence type="predicted"/>
<evidence type="ECO:0000256" key="5">
    <source>
        <dbReference type="SAM" id="Phobius"/>
    </source>
</evidence>
<dbReference type="GO" id="GO:0016874">
    <property type="term" value="F:ligase activity"/>
    <property type="evidence" value="ECO:0007669"/>
    <property type="project" value="UniProtKB-KW"/>
</dbReference>
<gene>
    <name evidence="7" type="ORF">INF28_01765</name>
</gene>
<feature type="transmembrane region" description="Helical" evidence="5">
    <location>
        <begin position="329"/>
        <end position="350"/>
    </location>
</feature>
<keyword evidence="4 5" id="KW-0472">Membrane</keyword>
<dbReference type="InterPro" id="IPR007016">
    <property type="entry name" value="O-antigen_ligase-rel_domated"/>
</dbReference>
<dbReference type="GO" id="GO:0016020">
    <property type="term" value="C:membrane"/>
    <property type="evidence" value="ECO:0007669"/>
    <property type="project" value="UniProtKB-SubCell"/>
</dbReference>
<evidence type="ECO:0000256" key="2">
    <source>
        <dbReference type="ARBA" id="ARBA00022692"/>
    </source>
</evidence>
<feature type="transmembrane region" description="Helical" evidence="5">
    <location>
        <begin position="596"/>
        <end position="617"/>
    </location>
</feature>
<evidence type="ECO:0000313" key="8">
    <source>
        <dbReference type="Proteomes" id="UP000806542"/>
    </source>
</evidence>
<organism evidence="7 8">
    <name type="scientific">Ructibacterium gallinarum</name>
    <dbReference type="NCBI Taxonomy" id="2779355"/>
    <lineage>
        <taxon>Bacteria</taxon>
        <taxon>Bacillati</taxon>
        <taxon>Bacillota</taxon>
        <taxon>Clostridia</taxon>
        <taxon>Eubacteriales</taxon>
        <taxon>Oscillospiraceae</taxon>
        <taxon>Ructibacterium</taxon>
    </lineage>
</organism>
<evidence type="ECO:0000256" key="4">
    <source>
        <dbReference type="ARBA" id="ARBA00023136"/>
    </source>
</evidence>
<evidence type="ECO:0000313" key="7">
    <source>
        <dbReference type="EMBL" id="MBE5039196.1"/>
    </source>
</evidence>
<evidence type="ECO:0000256" key="3">
    <source>
        <dbReference type="ARBA" id="ARBA00022989"/>
    </source>
</evidence>
<feature type="transmembrane region" description="Helical" evidence="5">
    <location>
        <begin position="300"/>
        <end position="317"/>
    </location>
</feature>
<dbReference type="Pfam" id="PF04932">
    <property type="entry name" value="Wzy_C"/>
    <property type="match status" value="1"/>
</dbReference>
<keyword evidence="3 5" id="KW-1133">Transmembrane helix</keyword>
<dbReference type="PANTHER" id="PTHR37422:SF13">
    <property type="entry name" value="LIPOPOLYSACCHARIDE BIOSYNTHESIS PROTEIN PA4999-RELATED"/>
    <property type="match status" value="1"/>
</dbReference>
<evidence type="ECO:0000256" key="1">
    <source>
        <dbReference type="ARBA" id="ARBA00004141"/>
    </source>
</evidence>
<dbReference type="Proteomes" id="UP000806542">
    <property type="component" value="Unassembled WGS sequence"/>
</dbReference>
<feature type="domain" description="O-antigen ligase-related" evidence="6">
    <location>
        <begin position="412"/>
        <end position="546"/>
    </location>
</feature>
<keyword evidence="2 5" id="KW-0812">Transmembrane</keyword>
<feature type="transmembrane region" description="Helical" evidence="5">
    <location>
        <begin position="482"/>
        <end position="509"/>
    </location>
</feature>
<feature type="transmembrane region" description="Helical" evidence="5">
    <location>
        <begin position="189"/>
        <end position="222"/>
    </location>
</feature>